<dbReference type="EMBL" id="CAJJDM010000072">
    <property type="protein sequence ID" value="CAD8083087.1"/>
    <property type="molecule type" value="Genomic_DNA"/>
</dbReference>
<gene>
    <name evidence="1" type="ORF">PPRIM_AZ9-3.1.T0690104</name>
</gene>
<evidence type="ECO:0000313" key="1">
    <source>
        <dbReference type="EMBL" id="CAD8083087.1"/>
    </source>
</evidence>
<keyword evidence="2" id="KW-1185">Reference proteome</keyword>
<comment type="caution">
    <text evidence="1">The sequence shown here is derived from an EMBL/GenBank/DDBJ whole genome shotgun (WGS) entry which is preliminary data.</text>
</comment>
<name>A0A8S1MPW2_PARPR</name>
<protein>
    <submittedName>
        <fullName evidence="1">Uncharacterized protein</fullName>
    </submittedName>
</protein>
<organism evidence="1 2">
    <name type="scientific">Paramecium primaurelia</name>
    <dbReference type="NCBI Taxonomy" id="5886"/>
    <lineage>
        <taxon>Eukaryota</taxon>
        <taxon>Sar</taxon>
        <taxon>Alveolata</taxon>
        <taxon>Ciliophora</taxon>
        <taxon>Intramacronucleata</taxon>
        <taxon>Oligohymenophorea</taxon>
        <taxon>Peniculida</taxon>
        <taxon>Parameciidae</taxon>
        <taxon>Paramecium</taxon>
    </lineage>
</organism>
<dbReference type="Proteomes" id="UP000688137">
    <property type="component" value="Unassembled WGS sequence"/>
</dbReference>
<proteinExistence type="predicted"/>
<reference evidence="1" key="1">
    <citation type="submission" date="2021-01" db="EMBL/GenBank/DDBJ databases">
        <authorList>
            <consortium name="Genoscope - CEA"/>
            <person name="William W."/>
        </authorList>
    </citation>
    <scope>NUCLEOTIDE SEQUENCE</scope>
</reference>
<accession>A0A8S1MPW2</accession>
<dbReference type="AlphaFoldDB" id="A0A8S1MPW2"/>
<evidence type="ECO:0000313" key="2">
    <source>
        <dbReference type="Proteomes" id="UP000688137"/>
    </source>
</evidence>
<sequence length="196" mass="23511">MSHNSIHCRKIQLSLQKNYIQPFYKNIKLRIQISHNLSMKNNQIPVSLIVNQFQSSLFINMIQTLSINSNLNKINNSCESYPSYYQINLYVNNNNIETKKQILQDNRITYCKILEINVNEEYIDQDLEFIIIVNLNKKMKYLKNNINQLQYQHSIIVQVNNQFDFEYQYFGNTVKMNIVFHIKSHFQLKDIEMDFL</sequence>